<dbReference type="RefSeq" id="WP_021331182.1">
    <property type="nucleotide sequence ID" value="NZ_AUZJ01000056.1"/>
</dbReference>
<feature type="chain" id="PRO_5004610958" evidence="4">
    <location>
        <begin position="27"/>
        <end position="406"/>
    </location>
</feature>
<dbReference type="Gene3D" id="3.40.190.10">
    <property type="entry name" value="Periplasmic binding protein-like II"/>
    <property type="match status" value="2"/>
</dbReference>
<feature type="signal peptide" evidence="4">
    <location>
        <begin position="1"/>
        <end position="26"/>
    </location>
</feature>
<dbReference type="GO" id="GO:0042956">
    <property type="term" value="P:maltodextrin transmembrane transport"/>
    <property type="evidence" value="ECO:0007669"/>
    <property type="project" value="TreeGrafter"/>
</dbReference>
<dbReference type="EMBL" id="AVQI01000080">
    <property type="protein sequence ID" value="ERJ98550.1"/>
    <property type="molecule type" value="Genomic_DNA"/>
</dbReference>
<evidence type="ECO:0000256" key="4">
    <source>
        <dbReference type="SAM" id="SignalP"/>
    </source>
</evidence>
<dbReference type="InterPro" id="IPR006059">
    <property type="entry name" value="SBP"/>
</dbReference>
<accession>U1F762</accession>
<reference evidence="7 8" key="1">
    <citation type="submission" date="2013-08" db="EMBL/GenBank/DDBJ databases">
        <authorList>
            <person name="Durkin A.S."/>
            <person name="Haft D.R."/>
            <person name="McCorrison J."/>
            <person name="Torralba M."/>
            <person name="Gillis M."/>
            <person name="Haft D.H."/>
            <person name="Methe B."/>
            <person name="Sutton G."/>
            <person name="Nelson K.E."/>
        </authorList>
    </citation>
    <scope>NUCLEOTIDE SEQUENCE [LARGE SCALE GENOMIC DNA]</scope>
    <source>
        <strain evidence="6 8">ATCC 35536</strain>
        <strain evidence="5 7">VPI DR56BR1116</strain>
    </source>
</reference>
<dbReference type="CDD" id="cd14748">
    <property type="entry name" value="PBP2_UgpB"/>
    <property type="match status" value="1"/>
</dbReference>
<name>U1F762_TRESO</name>
<dbReference type="GO" id="GO:0015768">
    <property type="term" value="P:maltose transport"/>
    <property type="evidence" value="ECO:0007669"/>
    <property type="project" value="TreeGrafter"/>
</dbReference>
<dbReference type="PANTHER" id="PTHR30061">
    <property type="entry name" value="MALTOSE-BINDING PERIPLASMIC PROTEIN"/>
    <property type="match status" value="1"/>
</dbReference>
<evidence type="ECO:0000313" key="8">
    <source>
        <dbReference type="Proteomes" id="UP000016646"/>
    </source>
</evidence>
<organism evidence="5 7">
    <name type="scientific">Treponema socranskii subsp. socranskii VPI DR56BR1116 = ATCC 35536</name>
    <dbReference type="NCBI Taxonomy" id="1125725"/>
    <lineage>
        <taxon>Bacteria</taxon>
        <taxon>Pseudomonadati</taxon>
        <taxon>Spirochaetota</taxon>
        <taxon>Spirochaetia</taxon>
        <taxon>Spirochaetales</taxon>
        <taxon>Treponemataceae</taxon>
        <taxon>Treponema</taxon>
    </lineage>
</organism>
<dbReference type="Pfam" id="PF13416">
    <property type="entry name" value="SBP_bac_8"/>
    <property type="match status" value="1"/>
</dbReference>
<dbReference type="SUPFAM" id="SSF53850">
    <property type="entry name" value="Periplasmic binding protein-like II"/>
    <property type="match status" value="1"/>
</dbReference>
<dbReference type="STRING" id="1125725.HMPREF1325_0503"/>
<sequence length="406" mass="45026">MKKLVFSMLCISVLVFSIGCSKNKAASVVKPEDAKTLSIWTYFSGNEQKIFQKLVDDFAAQNNITVKAEFLPFGTYKQQLSVAIAGGSLPDIIMIDNPDHAAFAAMNVFEDISDKIKSWENTSAYFEGPLNSVQYKGKYYGIPLTSNCLALFYNVDMLKAANITPPSTWDELRIAAKKLTNQNTFGIGVAMPKSEEATFQFLPWLIASGGRYDAMDSAESIKAVAFLKELIDDGSMSKETINWGQGDIQKQFSVGKLAMFVGGPWMIPQIIEDSKGMKFAVAKVPKDVKYASVLGGENIGIVKNKNTELAWKFLQYMGDQKIMKEFISQTGYFPPRKDVAQDPIWTNDPIKKVFMEQMQYAMPRGPHPKWPEMSAAIYTALQEALSGAASPEQACKQAQQIISPLL</sequence>
<evidence type="ECO:0000313" key="7">
    <source>
        <dbReference type="Proteomes" id="UP000016412"/>
    </source>
</evidence>
<dbReference type="GO" id="GO:0055052">
    <property type="term" value="C:ATP-binding cassette (ABC) transporter complex, substrate-binding subunit-containing"/>
    <property type="evidence" value="ECO:0007669"/>
    <property type="project" value="TreeGrafter"/>
</dbReference>
<comment type="similarity">
    <text evidence="1">Belongs to the bacterial solute-binding protein 1 family.</text>
</comment>
<dbReference type="Proteomes" id="UP000016412">
    <property type="component" value="Unassembled WGS sequence"/>
</dbReference>
<dbReference type="GO" id="GO:1901982">
    <property type="term" value="F:maltose binding"/>
    <property type="evidence" value="ECO:0007669"/>
    <property type="project" value="TreeGrafter"/>
</dbReference>
<keyword evidence="8" id="KW-1185">Reference proteome</keyword>
<evidence type="ECO:0000313" key="6">
    <source>
        <dbReference type="EMBL" id="ERJ98550.1"/>
    </source>
</evidence>
<protein>
    <submittedName>
        <fullName evidence="5">ABC transporter, solute-binding protein</fullName>
    </submittedName>
</protein>
<evidence type="ECO:0000313" key="5">
    <source>
        <dbReference type="EMBL" id="ERF59837.1"/>
    </source>
</evidence>
<gene>
    <name evidence="6" type="ORF">HMPREF0860_0221</name>
    <name evidence="5" type="ORF">HMPREF1325_0503</name>
</gene>
<dbReference type="eggNOG" id="COG1653">
    <property type="taxonomic scope" value="Bacteria"/>
</dbReference>
<evidence type="ECO:0000256" key="2">
    <source>
        <dbReference type="ARBA" id="ARBA00022448"/>
    </source>
</evidence>
<dbReference type="PANTHER" id="PTHR30061:SF50">
    <property type="entry name" value="MALTOSE_MALTODEXTRIN-BINDING PERIPLASMIC PROTEIN"/>
    <property type="match status" value="1"/>
</dbReference>
<dbReference type="PATRIC" id="fig|1125725.3.peg.2181"/>
<proteinExistence type="inferred from homology"/>
<evidence type="ECO:0000256" key="3">
    <source>
        <dbReference type="ARBA" id="ARBA00022729"/>
    </source>
</evidence>
<evidence type="ECO:0000256" key="1">
    <source>
        <dbReference type="ARBA" id="ARBA00008520"/>
    </source>
</evidence>
<keyword evidence="3 4" id="KW-0732">Signal</keyword>
<dbReference type="EMBL" id="AUZJ01000056">
    <property type="protein sequence ID" value="ERF59837.1"/>
    <property type="molecule type" value="Genomic_DNA"/>
</dbReference>
<comment type="caution">
    <text evidence="5">The sequence shown here is derived from an EMBL/GenBank/DDBJ whole genome shotgun (WGS) entry which is preliminary data.</text>
</comment>
<keyword evidence="2" id="KW-0813">Transport</keyword>
<dbReference type="AlphaFoldDB" id="U1F762"/>
<dbReference type="PROSITE" id="PS51257">
    <property type="entry name" value="PROKAR_LIPOPROTEIN"/>
    <property type="match status" value="1"/>
</dbReference>
<dbReference type="Proteomes" id="UP000016646">
    <property type="component" value="Unassembled WGS sequence"/>
</dbReference>